<accession>A0A137P822</accession>
<proteinExistence type="predicted"/>
<protein>
    <recommendedName>
        <fullName evidence="4">Secreted protein</fullName>
    </recommendedName>
</protein>
<dbReference type="EMBL" id="KQ964482">
    <property type="protein sequence ID" value="KXN71167.1"/>
    <property type="molecule type" value="Genomic_DNA"/>
</dbReference>
<keyword evidence="1" id="KW-0732">Signal</keyword>
<evidence type="ECO:0008006" key="4">
    <source>
        <dbReference type="Google" id="ProtNLM"/>
    </source>
</evidence>
<dbReference type="AlphaFoldDB" id="A0A137P822"/>
<keyword evidence="3" id="KW-1185">Reference proteome</keyword>
<sequence>MKFFILFTILSSAVQSLYFYQCHSRNQPSTSITQTLFKRCKPRNPQVWHYSQSISAIGTPSPGGYSIDCLRRGCKYFGLRLRRKECGDYDIMKDKCDRWVGEKWINID</sequence>
<organism evidence="2 3">
    <name type="scientific">Conidiobolus coronatus (strain ATCC 28846 / CBS 209.66 / NRRL 28638)</name>
    <name type="common">Delacroixia coronata</name>
    <dbReference type="NCBI Taxonomy" id="796925"/>
    <lineage>
        <taxon>Eukaryota</taxon>
        <taxon>Fungi</taxon>
        <taxon>Fungi incertae sedis</taxon>
        <taxon>Zoopagomycota</taxon>
        <taxon>Entomophthoromycotina</taxon>
        <taxon>Entomophthoromycetes</taxon>
        <taxon>Entomophthorales</taxon>
        <taxon>Ancylistaceae</taxon>
        <taxon>Conidiobolus</taxon>
    </lineage>
</organism>
<feature type="signal peptide" evidence="1">
    <location>
        <begin position="1"/>
        <end position="16"/>
    </location>
</feature>
<evidence type="ECO:0000313" key="3">
    <source>
        <dbReference type="Proteomes" id="UP000070444"/>
    </source>
</evidence>
<dbReference type="Proteomes" id="UP000070444">
    <property type="component" value="Unassembled WGS sequence"/>
</dbReference>
<evidence type="ECO:0000313" key="2">
    <source>
        <dbReference type="EMBL" id="KXN71167.1"/>
    </source>
</evidence>
<reference evidence="2 3" key="1">
    <citation type="journal article" date="2015" name="Genome Biol. Evol.">
        <title>Phylogenomic analyses indicate that early fungi evolved digesting cell walls of algal ancestors of land plants.</title>
        <authorList>
            <person name="Chang Y."/>
            <person name="Wang S."/>
            <person name="Sekimoto S."/>
            <person name="Aerts A.L."/>
            <person name="Choi C."/>
            <person name="Clum A."/>
            <person name="LaButti K.M."/>
            <person name="Lindquist E.A."/>
            <person name="Yee Ngan C."/>
            <person name="Ohm R.A."/>
            <person name="Salamov A.A."/>
            <person name="Grigoriev I.V."/>
            <person name="Spatafora J.W."/>
            <person name="Berbee M.L."/>
        </authorList>
    </citation>
    <scope>NUCLEOTIDE SEQUENCE [LARGE SCALE GENOMIC DNA]</scope>
    <source>
        <strain evidence="2 3">NRRL 28638</strain>
    </source>
</reference>
<name>A0A137P822_CONC2</name>
<gene>
    <name evidence="2" type="ORF">CONCODRAFT_6196</name>
</gene>
<feature type="chain" id="PRO_5007294492" description="Secreted protein" evidence="1">
    <location>
        <begin position="17"/>
        <end position="108"/>
    </location>
</feature>
<evidence type="ECO:0000256" key="1">
    <source>
        <dbReference type="SAM" id="SignalP"/>
    </source>
</evidence>